<evidence type="ECO:0000313" key="1">
    <source>
        <dbReference type="EMBL" id="KAK3378433.1"/>
    </source>
</evidence>
<dbReference type="AlphaFoldDB" id="A0AAE0NCK1"/>
<reference evidence="1" key="1">
    <citation type="journal article" date="2023" name="Mol. Phylogenet. Evol.">
        <title>Genome-scale phylogeny and comparative genomics of the fungal order Sordariales.</title>
        <authorList>
            <person name="Hensen N."/>
            <person name="Bonometti L."/>
            <person name="Westerberg I."/>
            <person name="Brannstrom I.O."/>
            <person name="Guillou S."/>
            <person name="Cros-Aarteil S."/>
            <person name="Calhoun S."/>
            <person name="Haridas S."/>
            <person name="Kuo A."/>
            <person name="Mondo S."/>
            <person name="Pangilinan J."/>
            <person name="Riley R."/>
            <person name="LaButti K."/>
            <person name="Andreopoulos B."/>
            <person name="Lipzen A."/>
            <person name="Chen C."/>
            <person name="Yan M."/>
            <person name="Daum C."/>
            <person name="Ng V."/>
            <person name="Clum A."/>
            <person name="Steindorff A."/>
            <person name="Ohm R.A."/>
            <person name="Martin F."/>
            <person name="Silar P."/>
            <person name="Natvig D.O."/>
            <person name="Lalanne C."/>
            <person name="Gautier V."/>
            <person name="Ament-Velasquez S.L."/>
            <person name="Kruys A."/>
            <person name="Hutchinson M.I."/>
            <person name="Powell A.J."/>
            <person name="Barry K."/>
            <person name="Miller A.N."/>
            <person name="Grigoriev I.V."/>
            <person name="Debuchy R."/>
            <person name="Gladieux P."/>
            <person name="Hiltunen Thoren M."/>
            <person name="Johannesson H."/>
        </authorList>
    </citation>
    <scope>NUCLEOTIDE SEQUENCE</scope>
    <source>
        <strain evidence="1">CBS 232.78</strain>
    </source>
</reference>
<evidence type="ECO:0000313" key="2">
    <source>
        <dbReference type="Proteomes" id="UP001285441"/>
    </source>
</evidence>
<accession>A0AAE0NCK1</accession>
<dbReference type="Proteomes" id="UP001285441">
    <property type="component" value="Unassembled WGS sequence"/>
</dbReference>
<comment type="caution">
    <text evidence="1">The sequence shown here is derived from an EMBL/GenBank/DDBJ whole genome shotgun (WGS) entry which is preliminary data.</text>
</comment>
<protein>
    <submittedName>
        <fullName evidence="1">Uncharacterized protein</fullName>
    </submittedName>
</protein>
<proteinExistence type="predicted"/>
<sequence>MQHATYRRHERPAHFICSWQHFPPMPLRRIRSLTWLSYRYLSQASMPMYFYFFPPRERWLWGRITEARAGCFSPLSIFQLSPPPPHRWTRPGLAQVRSFPVTFLTPLPLASSLRYFPFGVLSVGIRTGLTETPWHDGIGKVQKTGCGLWREL</sequence>
<dbReference type="EMBL" id="JAULSW010000006">
    <property type="protein sequence ID" value="KAK3378433.1"/>
    <property type="molecule type" value="Genomic_DNA"/>
</dbReference>
<organism evidence="1 2">
    <name type="scientific">Podospora didyma</name>
    <dbReference type="NCBI Taxonomy" id="330526"/>
    <lineage>
        <taxon>Eukaryota</taxon>
        <taxon>Fungi</taxon>
        <taxon>Dikarya</taxon>
        <taxon>Ascomycota</taxon>
        <taxon>Pezizomycotina</taxon>
        <taxon>Sordariomycetes</taxon>
        <taxon>Sordariomycetidae</taxon>
        <taxon>Sordariales</taxon>
        <taxon>Podosporaceae</taxon>
        <taxon>Podospora</taxon>
    </lineage>
</organism>
<keyword evidence="2" id="KW-1185">Reference proteome</keyword>
<gene>
    <name evidence="1" type="ORF">B0H63DRAFT_247282</name>
</gene>
<name>A0AAE0NCK1_9PEZI</name>
<reference evidence="1" key="2">
    <citation type="submission" date="2023-06" db="EMBL/GenBank/DDBJ databases">
        <authorList>
            <consortium name="Lawrence Berkeley National Laboratory"/>
            <person name="Haridas S."/>
            <person name="Hensen N."/>
            <person name="Bonometti L."/>
            <person name="Westerberg I."/>
            <person name="Brannstrom I.O."/>
            <person name="Guillou S."/>
            <person name="Cros-Aarteil S."/>
            <person name="Calhoun S."/>
            <person name="Kuo A."/>
            <person name="Mondo S."/>
            <person name="Pangilinan J."/>
            <person name="Riley R."/>
            <person name="LaButti K."/>
            <person name="Andreopoulos B."/>
            <person name="Lipzen A."/>
            <person name="Chen C."/>
            <person name="Yanf M."/>
            <person name="Daum C."/>
            <person name="Ng V."/>
            <person name="Clum A."/>
            <person name="Steindorff A."/>
            <person name="Ohm R."/>
            <person name="Martin F."/>
            <person name="Silar P."/>
            <person name="Natvig D."/>
            <person name="Lalanne C."/>
            <person name="Gautier V."/>
            <person name="Ament-velasquez S.L."/>
            <person name="Kruys A."/>
            <person name="Hutchinson M.I."/>
            <person name="Powell A.J."/>
            <person name="Barry K."/>
            <person name="Miller A.N."/>
            <person name="Grigoriev I.V."/>
            <person name="Debuchy R."/>
            <person name="Gladieux P."/>
            <person name="Thoren M.H."/>
            <person name="Johannesson H."/>
        </authorList>
    </citation>
    <scope>NUCLEOTIDE SEQUENCE</scope>
    <source>
        <strain evidence="1">CBS 232.78</strain>
    </source>
</reference>